<feature type="chain" id="PRO_5042012472" description="6-Cys domain-containing protein" evidence="1">
    <location>
        <begin position="26"/>
        <end position="872"/>
    </location>
</feature>
<comment type="caution">
    <text evidence="2">The sequence shown here is derived from an EMBL/GenBank/DDBJ whole genome shotgun (WGS) entry which is preliminary data.</text>
</comment>
<keyword evidence="1" id="KW-0732">Signal</keyword>
<gene>
    <name evidence="2" type="ORF">X943_000428</name>
</gene>
<name>A0AAD9G6H3_BABDI</name>
<reference evidence="2" key="1">
    <citation type="journal article" date="2014" name="Nucleic Acids Res.">
        <title>The evolutionary dynamics of variant antigen genes in Babesia reveal a history of genomic innovation underlying host-parasite interaction.</title>
        <authorList>
            <person name="Jackson A.P."/>
            <person name="Otto T.D."/>
            <person name="Darby A."/>
            <person name="Ramaprasad A."/>
            <person name="Xia D."/>
            <person name="Echaide I.E."/>
            <person name="Farber M."/>
            <person name="Gahlot S."/>
            <person name="Gamble J."/>
            <person name="Gupta D."/>
            <person name="Gupta Y."/>
            <person name="Jackson L."/>
            <person name="Malandrin L."/>
            <person name="Malas T.B."/>
            <person name="Moussa E."/>
            <person name="Nair M."/>
            <person name="Reid A.J."/>
            <person name="Sanders M."/>
            <person name="Sharma J."/>
            <person name="Tracey A."/>
            <person name="Quail M.A."/>
            <person name="Weir W."/>
            <person name="Wastling J.M."/>
            <person name="Hall N."/>
            <person name="Willadsen P."/>
            <person name="Lingelbach K."/>
            <person name="Shiels B."/>
            <person name="Tait A."/>
            <person name="Berriman M."/>
            <person name="Allred D.R."/>
            <person name="Pain A."/>
        </authorList>
    </citation>
    <scope>NUCLEOTIDE SEQUENCE</scope>
    <source>
        <strain evidence="2">1802A</strain>
    </source>
</reference>
<reference evidence="2" key="2">
    <citation type="submission" date="2021-05" db="EMBL/GenBank/DDBJ databases">
        <authorList>
            <person name="Pain A."/>
        </authorList>
    </citation>
    <scope>NUCLEOTIDE SEQUENCE</scope>
    <source>
        <strain evidence="2">1802A</strain>
    </source>
</reference>
<evidence type="ECO:0008006" key="4">
    <source>
        <dbReference type="Google" id="ProtNLM"/>
    </source>
</evidence>
<accession>A0AAD9G6H3</accession>
<evidence type="ECO:0000256" key="1">
    <source>
        <dbReference type="SAM" id="SignalP"/>
    </source>
</evidence>
<evidence type="ECO:0000313" key="2">
    <source>
        <dbReference type="EMBL" id="KAK1932703.1"/>
    </source>
</evidence>
<proteinExistence type="predicted"/>
<dbReference type="EMBL" id="JAHBMH010000073">
    <property type="protein sequence ID" value="KAK1932703.1"/>
    <property type="molecule type" value="Genomic_DNA"/>
</dbReference>
<dbReference type="Proteomes" id="UP001195914">
    <property type="component" value="Unassembled WGS sequence"/>
</dbReference>
<dbReference type="AlphaFoldDB" id="A0AAD9G6H3"/>
<sequence>MKYIAAGRLFVSLFIRSIWISRSHGTIAPELRGGVYKTLQTKGNGGHQITSFVKRFSVEKPVYDVVELDLNRGESITISCPTPKGGPTLFPSRLTAYYRSPPHGVGRLNMRHYSENDLLNELLMEGDEVLGLLENVSDALIMIPYGEYSRRLSFLWKGRDVKEVSTLYFVCLKEYLTPNTFEPSALIVVRVISDNSYIRDHVIDMTYVDYVPRNHDMIYTKEYSPNDDLTVTCKSKEGSDTQEAWRLLDLHMLPHNLLSKEGDDGLVLNERWMEHLILTAVEINLDHMDKGIIKVTSRDLSSMIYMYEWAFYISCTNASSQSNKIFRIVPNTVSTLDLLKPHAKQPQNEESATLPENVSLFEYKVSQGKAVALFCPSKTHTLEPKSLMLGTDETFKKEIHLNLPNTKISNRGNSLVVIDFSNTSALNNVRFQIRCWSRDKTFTSYVFALTNRMACIFDDNMDFWRPCKAVLFPSEELSIRCPRKSEKTQYGLMPEDIREGYVRVDDDYVKDRHSALSRSISQEPTGEVHKITFIGHENRALIRDEIHYECADKDRVNYTTSENMPIVIIKLVGKFEKVNEEGHLFIYPADLLTPSAPPKLFYVLLSPGTTRTIRCADFFVDVENLSMYPREDMEVFDDIPRFFSGLMLSKVKGKPVYSTRAIHGLDITKSPPRRPTSVILSLTDDYELTSRSDEAMYFVCARKDVWDDEHTDVAVIQVYVPTNTTDLYGASVERGLFRLDDDSNTGTHDDATFNILEHNVIAMHCPKGPYDINLPKCIDMATEEDDAEEEYDNEVPAILGQKEPGAFRSLWFISTDTLKKPHLDPTVNVACHCLSESGTIMATVRLISHSGHVSFRIKYGILAIVIAVLNAY</sequence>
<organism evidence="2 3">
    <name type="scientific">Babesia divergens</name>
    <dbReference type="NCBI Taxonomy" id="32595"/>
    <lineage>
        <taxon>Eukaryota</taxon>
        <taxon>Sar</taxon>
        <taxon>Alveolata</taxon>
        <taxon>Apicomplexa</taxon>
        <taxon>Aconoidasida</taxon>
        <taxon>Piroplasmida</taxon>
        <taxon>Babesiidae</taxon>
        <taxon>Babesia</taxon>
    </lineage>
</organism>
<keyword evidence="3" id="KW-1185">Reference proteome</keyword>
<protein>
    <recommendedName>
        <fullName evidence="4">6-Cys domain-containing protein</fullName>
    </recommendedName>
</protein>
<evidence type="ECO:0000313" key="3">
    <source>
        <dbReference type="Proteomes" id="UP001195914"/>
    </source>
</evidence>
<feature type="signal peptide" evidence="1">
    <location>
        <begin position="1"/>
        <end position="25"/>
    </location>
</feature>